<dbReference type="Proteomes" id="UP001224775">
    <property type="component" value="Unassembled WGS sequence"/>
</dbReference>
<feature type="transmembrane region" description="Helical" evidence="1">
    <location>
        <begin position="56"/>
        <end position="77"/>
    </location>
</feature>
<keyword evidence="3" id="KW-1185">Reference proteome</keyword>
<evidence type="ECO:0000256" key="1">
    <source>
        <dbReference type="SAM" id="Phobius"/>
    </source>
</evidence>
<comment type="caution">
    <text evidence="2">The sequence shown here is derived from an EMBL/GenBank/DDBJ whole genome shotgun (WGS) entry which is preliminary data.</text>
</comment>
<protein>
    <submittedName>
        <fullName evidence="2">Uncharacterized protein</fullName>
    </submittedName>
</protein>
<dbReference type="AlphaFoldDB" id="A0AAD8XVP3"/>
<keyword evidence="1" id="KW-0812">Transmembrane</keyword>
<keyword evidence="1" id="KW-1133">Transmembrane helix</keyword>
<keyword evidence="1" id="KW-0472">Membrane</keyword>
<feature type="transmembrane region" description="Helical" evidence="1">
    <location>
        <begin position="29"/>
        <end position="50"/>
    </location>
</feature>
<feature type="transmembrane region" description="Helical" evidence="1">
    <location>
        <begin position="84"/>
        <end position="106"/>
    </location>
</feature>
<name>A0AAD8XVP3_9STRA</name>
<reference evidence="2" key="1">
    <citation type="submission" date="2023-06" db="EMBL/GenBank/DDBJ databases">
        <title>Survivors Of The Sea: Transcriptome response of Skeletonema marinoi to long-term dormancy.</title>
        <authorList>
            <person name="Pinder M.I.M."/>
            <person name="Kourtchenko O."/>
            <person name="Robertson E.K."/>
            <person name="Larsson T."/>
            <person name="Maumus F."/>
            <person name="Osuna-Cruz C.M."/>
            <person name="Vancaester E."/>
            <person name="Stenow R."/>
            <person name="Vandepoele K."/>
            <person name="Ploug H."/>
            <person name="Bruchert V."/>
            <person name="Godhe A."/>
            <person name="Topel M."/>
        </authorList>
    </citation>
    <scope>NUCLEOTIDE SEQUENCE</scope>
    <source>
        <strain evidence="2">R05AC</strain>
    </source>
</reference>
<feature type="transmembrane region" description="Helical" evidence="1">
    <location>
        <begin position="126"/>
        <end position="146"/>
    </location>
</feature>
<proteinExistence type="predicted"/>
<gene>
    <name evidence="2" type="ORF">QTG54_014815</name>
</gene>
<organism evidence="2 3">
    <name type="scientific">Skeletonema marinoi</name>
    <dbReference type="NCBI Taxonomy" id="267567"/>
    <lineage>
        <taxon>Eukaryota</taxon>
        <taxon>Sar</taxon>
        <taxon>Stramenopiles</taxon>
        <taxon>Ochrophyta</taxon>
        <taxon>Bacillariophyta</taxon>
        <taxon>Coscinodiscophyceae</taxon>
        <taxon>Thalassiosirophycidae</taxon>
        <taxon>Thalassiosirales</taxon>
        <taxon>Skeletonemataceae</taxon>
        <taxon>Skeletonema</taxon>
        <taxon>Skeletonema marinoi-dohrnii complex</taxon>
    </lineage>
</organism>
<evidence type="ECO:0000313" key="2">
    <source>
        <dbReference type="EMBL" id="KAK1734567.1"/>
    </source>
</evidence>
<dbReference type="EMBL" id="JATAAI010000038">
    <property type="protein sequence ID" value="KAK1734567.1"/>
    <property type="molecule type" value="Genomic_DNA"/>
</dbReference>
<evidence type="ECO:0000313" key="3">
    <source>
        <dbReference type="Proteomes" id="UP001224775"/>
    </source>
</evidence>
<sequence length="198" mass="22046">MPANPLANATSYLSVVLCDGSSRKLIAGWWYFILGISILQLLISIFAMSSRGGTEAFISLWSSLVLLSLCIGGTIIMRKFQTSVAVGFFMGAVVAASQMFFLLFFIMLGYIDDRLAEGESVHGERFTSFVCLVQALLLGAFAATLASHRSEIFFTIPRRFVEIKYEPLKNLVLIPTYPLYRRLNHHGSRNSYQPYHGG</sequence>
<accession>A0AAD8XVP3</accession>